<keyword evidence="3" id="KW-0564">Palmitate</keyword>
<evidence type="ECO:0000256" key="3">
    <source>
        <dbReference type="ARBA" id="ARBA00023139"/>
    </source>
</evidence>
<dbReference type="Pfam" id="PF09864">
    <property type="entry name" value="MliC"/>
    <property type="match status" value="1"/>
</dbReference>
<keyword evidence="2" id="KW-0472">Membrane</keyword>
<keyword evidence="7" id="KW-1185">Reference proteome</keyword>
<dbReference type="EMBL" id="CP019706">
    <property type="protein sequence ID" value="ARJ43322.1"/>
    <property type="molecule type" value="Genomic_DNA"/>
</dbReference>
<dbReference type="SUPFAM" id="SSF141488">
    <property type="entry name" value="YdhA-like"/>
    <property type="match status" value="1"/>
</dbReference>
<evidence type="ECO:0000256" key="1">
    <source>
        <dbReference type="ARBA" id="ARBA00022729"/>
    </source>
</evidence>
<proteinExistence type="predicted"/>
<evidence type="ECO:0000313" key="6">
    <source>
        <dbReference type="EMBL" id="ARJ43322.1"/>
    </source>
</evidence>
<dbReference type="Proteomes" id="UP000192900">
    <property type="component" value="Chromosome"/>
</dbReference>
<evidence type="ECO:0000259" key="5">
    <source>
        <dbReference type="Pfam" id="PF09864"/>
    </source>
</evidence>
<dbReference type="KEGG" id="palh:B1H58_15630"/>
<sequence length="113" mass="12255">MHKNQAGLAVIAMLLCGCSTPYSFPGKGVTDTTQAIYRCDDGQRLEITYYNNQPNALAVIKKGSGPEIVMANVISGSGAKYNGNIWQWWSKGRSGIFSDLMKDTSTECQAIAE</sequence>
<dbReference type="InterPro" id="IPR018660">
    <property type="entry name" value="MliC"/>
</dbReference>
<evidence type="ECO:0000256" key="2">
    <source>
        <dbReference type="ARBA" id="ARBA00023136"/>
    </source>
</evidence>
<dbReference type="RefSeq" id="WP_085071378.1">
    <property type="nucleotide sequence ID" value="NZ_CP019706.1"/>
</dbReference>
<dbReference type="Gene3D" id="2.40.128.200">
    <property type="match status" value="1"/>
</dbReference>
<dbReference type="OrthoDB" id="26727at2"/>
<keyword evidence="1" id="KW-0732">Signal</keyword>
<accession>A0A1W6B8B2</accession>
<protein>
    <recommendedName>
        <fullName evidence="5">C-type lysozyme inhibitor domain-containing protein</fullName>
    </recommendedName>
</protein>
<keyword evidence="4" id="KW-0449">Lipoprotein</keyword>
<evidence type="ECO:0000313" key="7">
    <source>
        <dbReference type="Proteomes" id="UP000192900"/>
    </source>
</evidence>
<name>A0A1W6B8B2_9GAMM</name>
<gene>
    <name evidence="6" type="ORF">B1H58_15630</name>
</gene>
<reference evidence="6 7" key="1">
    <citation type="submission" date="2017-02" db="EMBL/GenBank/DDBJ databases">
        <title>Complete genome sequence of the drought resistance-promoting endophyte Pantoea alhagi LTYR-11Z.</title>
        <authorList>
            <person name="Zhang L."/>
        </authorList>
    </citation>
    <scope>NUCLEOTIDE SEQUENCE [LARGE SCALE GENOMIC DNA]</scope>
    <source>
        <strain evidence="6 7">LTYR-11Z</strain>
    </source>
</reference>
<organism evidence="6 7">
    <name type="scientific">Pantoea alhagi</name>
    <dbReference type="NCBI Taxonomy" id="1891675"/>
    <lineage>
        <taxon>Bacteria</taxon>
        <taxon>Pseudomonadati</taxon>
        <taxon>Pseudomonadota</taxon>
        <taxon>Gammaproteobacteria</taxon>
        <taxon>Enterobacterales</taxon>
        <taxon>Erwiniaceae</taxon>
        <taxon>Pantoea</taxon>
    </lineage>
</organism>
<feature type="domain" description="C-type lysozyme inhibitor" evidence="5">
    <location>
        <begin position="37"/>
        <end position="104"/>
    </location>
</feature>
<evidence type="ECO:0000256" key="4">
    <source>
        <dbReference type="ARBA" id="ARBA00023288"/>
    </source>
</evidence>
<dbReference type="InterPro" id="IPR036328">
    <property type="entry name" value="MliC_sf"/>
</dbReference>
<dbReference type="AlphaFoldDB" id="A0A1W6B8B2"/>
<dbReference type="PROSITE" id="PS51257">
    <property type="entry name" value="PROKAR_LIPOPROTEIN"/>
    <property type="match status" value="1"/>
</dbReference>